<reference evidence="8" key="2">
    <citation type="journal article" date="2010" name="PLoS Genet.">
        <title>Structure, function, and evolution of the Thiomonas spp. genome.</title>
        <authorList>
            <person name="Arsene-Ploetze F."/>
            <person name="Koechler S."/>
            <person name="Marchal M."/>
            <person name="Coppee J.Y."/>
            <person name="Chandler M."/>
            <person name="Bonnefoy V."/>
            <person name="Brochier-Armanet C."/>
            <person name="Barakat M."/>
            <person name="Barbe V."/>
            <person name="Battaglia-Brunet F."/>
            <person name="Bruneel O."/>
            <person name="Bryan C.G."/>
            <person name="Cleiss-Arnold J."/>
            <person name="Cruveiller S."/>
            <person name="Erhardt M."/>
            <person name="Heinrich-Salmeron A."/>
            <person name="Hommais F."/>
            <person name="Joulian C."/>
            <person name="Krin E."/>
            <person name="Lieutaud A."/>
            <person name="Lievremont D."/>
            <person name="Michel C."/>
            <person name="Muller D."/>
            <person name="Ortet P."/>
            <person name="Proux C."/>
            <person name="Siguier P."/>
            <person name="Roche D."/>
            <person name="Rouy Z."/>
            <person name="Salvignol G."/>
            <person name="Slyemi D."/>
            <person name="Talla E."/>
            <person name="Weiss S."/>
            <person name="Weissenbach J."/>
            <person name="Medigue C."/>
            <person name="Bertin P.N."/>
        </authorList>
    </citation>
    <scope>NUCLEOTIDE SEQUENCE [LARGE SCALE GENOMIC DNA]</scope>
    <source>
        <strain evidence="8">DSM 22701 / CIP 110005 / 3As</strain>
    </source>
</reference>
<dbReference type="InterPro" id="IPR014710">
    <property type="entry name" value="RmlC-like_jellyroll"/>
</dbReference>
<dbReference type="Pfam" id="PF00027">
    <property type="entry name" value="cNMP_binding"/>
    <property type="match status" value="1"/>
</dbReference>
<proteinExistence type="predicted"/>
<evidence type="ECO:0000256" key="4">
    <source>
        <dbReference type="SAM" id="MobiDB-lite"/>
    </source>
</evidence>
<dbReference type="Gene3D" id="2.60.120.10">
    <property type="entry name" value="Jelly Rolls"/>
    <property type="match status" value="1"/>
</dbReference>
<dbReference type="PROSITE" id="PS50042">
    <property type="entry name" value="CNMP_BINDING_3"/>
    <property type="match status" value="1"/>
</dbReference>
<dbReference type="Gene3D" id="1.10.10.10">
    <property type="entry name" value="Winged helix-like DNA-binding domain superfamily/Winged helix DNA-binding domain"/>
    <property type="match status" value="1"/>
</dbReference>
<name>D6CUQ2_THIA3</name>
<reference key="1">
    <citation type="submission" date="2009-07" db="EMBL/GenBank/DDBJ databases">
        <authorList>
            <person name="Genoscope - CEA"/>
        </authorList>
    </citation>
    <scope>NUCLEOTIDE SEQUENCE</scope>
    <source>
        <strain>3As</strain>
    </source>
</reference>
<evidence type="ECO:0000259" key="5">
    <source>
        <dbReference type="PROSITE" id="PS50042"/>
    </source>
</evidence>
<feature type="region of interest" description="Disordered" evidence="4">
    <location>
        <begin position="251"/>
        <end position="271"/>
    </location>
</feature>
<dbReference type="Proteomes" id="UP000078599">
    <property type="component" value="Unassembled WGS sequence"/>
</dbReference>
<evidence type="ECO:0000313" key="8">
    <source>
        <dbReference type="Proteomes" id="UP000002372"/>
    </source>
</evidence>
<keyword evidence="9" id="KW-1185">Reference proteome</keyword>
<gene>
    <name evidence="6" type="ordered locus">THI_2388</name>
    <name evidence="7" type="ORF">THICB1_80144</name>
</gene>
<dbReference type="HOGENOM" id="CLU_075053_0_4_4"/>
<feature type="compositionally biased region" description="Polar residues" evidence="4">
    <location>
        <begin position="262"/>
        <end position="271"/>
    </location>
</feature>
<sequence>MIASSGRVSGAALHETDCAERSARSGSRCQGCAVRNIALFSALQSADLDDLPLPIDDLQFSNGQELFQEGDRQGWLYTIKIGLVKLDRAPIDGALRVARLAQRGDLIGLEACISAPYFYRATAISSVRVCRIGVETIRLLERDTPTLRRDLIERWCRALRDTDDFSTLLGTGTPTTRLARLLLKMADPLFGETFAMPKREDLGAIAGMRLETASRVIAALLRDGLIEKIGPRFYRLDRAAMELRLLPQPGMRSKGRRVQRIAPTSQHGQTL</sequence>
<evidence type="ECO:0000256" key="3">
    <source>
        <dbReference type="ARBA" id="ARBA00023163"/>
    </source>
</evidence>
<evidence type="ECO:0000313" key="7">
    <source>
        <dbReference type="EMBL" id="CQR39109.1"/>
    </source>
</evidence>
<dbReference type="InterPro" id="IPR018490">
    <property type="entry name" value="cNMP-bd_dom_sf"/>
</dbReference>
<reference evidence="6" key="3">
    <citation type="submission" date="2010-07" db="EMBL/GenBank/DDBJ databases">
        <authorList>
            <person name="Genoscope - CEA"/>
        </authorList>
    </citation>
    <scope>NUCLEOTIDE SEQUENCE</scope>
    <source>
        <strain evidence="6">3As</strain>
    </source>
</reference>
<evidence type="ECO:0000313" key="6">
    <source>
        <dbReference type="EMBL" id="CAZ89021.1"/>
    </source>
</evidence>
<reference evidence="7 9" key="4">
    <citation type="submission" date="2015-03" db="EMBL/GenBank/DDBJ databases">
        <authorList>
            <person name="Regsiter A."/>
            <person name="william w."/>
        </authorList>
    </citation>
    <scope>NUCLEOTIDE SEQUENCE [LARGE SCALE GENOMIC DNA]</scope>
    <source>
        <strain evidence="7 9">CB1</strain>
    </source>
</reference>
<dbReference type="AlphaFoldDB" id="D6CUQ2"/>
<dbReference type="OrthoDB" id="7643467at2"/>
<dbReference type="EMBL" id="FP475956">
    <property type="protein sequence ID" value="CAZ89021.1"/>
    <property type="molecule type" value="Genomic_DNA"/>
</dbReference>
<dbReference type="GO" id="GO:0003677">
    <property type="term" value="F:DNA binding"/>
    <property type="evidence" value="ECO:0007669"/>
    <property type="project" value="UniProtKB-KW"/>
</dbReference>
<dbReference type="SUPFAM" id="SSF46785">
    <property type="entry name" value="Winged helix' DNA-binding domain"/>
    <property type="match status" value="1"/>
</dbReference>
<dbReference type="InterPro" id="IPR012318">
    <property type="entry name" value="HTH_CRP"/>
</dbReference>
<dbReference type="SMART" id="SM00100">
    <property type="entry name" value="cNMP"/>
    <property type="match status" value="1"/>
</dbReference>
<dbReference type="InterPro" id="IPR036390">
    <property type="entry name" value="WH_DNA-bd_sf"/>
</dbReference>
<evidence type="ECO:0000256" key="2">
    <source>
        <dbReference type="ARBA" id="ARBA00023125"/>
    </source>
</evidence>
<keyword evidence="2" id="KW-0238">DNA-binding</keyword>
<keyword evidence="3" id="KW-0804">Transcription</keyword>
<dbReference type="eggNOG" id="COG0664">
    <property type="taxonomic scope" value="Bacteria"/>
</dbReference>
<evidence type="ECO:0000313" key="9">
    <source>
        <dbReference type="Proteomes" id="UP000078599"/>
    </source>
</evidence>
<dbReference type="CDD" id="cd00038">
    <property type="entry name" value="CAP_ED"/>
    <property type="match status" value="1"/>
</dbReference>
<evidence type="ECO:0000256" key="1">
    <source>
        <dbReference type="ARBA" id="ARBA00023015"/>
    </source>
</evidence>
<dbReference type="SUPFAM" id="SSF51206">
    <property type="entry name" value="cAMP-binding domain-like"/>
    <property type="match status" value="1"/>
</dbReference>
<dbReference type="EMBL" id="CTRI01000030">
    <property type="protein sequence ID" value="CQR39109.1"/>
    <property type="molecule type" value="Genomic_DNA"/>
</dbReference>
<dbReference type="Proteomes" id="UP000002372">
    <property type="component" value="Chromosome"/>
</dbReference>
<dbReference type="Pfam" id="PF13545">
    <property type="entry name" value="HTH_Crp_2"/>
    <property type="match status" value="1"/>
</dbReference>
<protein>
    <recommendedName>
        <fullName evidence="5">Cyclic nucleotide-binding domain-containing protein</fullName>
    </recommendedName>
</protein>
<keyword evidence="1" id="KW-0805">Transcription regulation</keyword>
<accession>D6CUQ2</accession>
<dbReference type="KEGG" id="thi:THI_2388"/>
<feature type="domain" description="Cyclic nucleotide-binding" evidence="5">
    <location>
        <begin position="39"/>
        <end position="132"/>
    </location>
</feature>
<dbReference type="InterPro" id="IPR036388">
    <property type="entry name" value="WH-like_DNA-bd_sf"/>
</dbReference>
<dbReference type="GO" id="GO:0006355">
    <property type="term" value="P:regulation of DNA-templated transcription"/>
    <property type="evidence" value="ECO:0007669"/>
    <property type="project" value="InterPro"/>
</dbReference>
<dbReference type="InterPro" id="IPR000595">
    <property type="entry name" value="cNMP-bd_dom"/>
</dbReference>
<organism evidence="6 8">
    <name type="scientific">Thiomonas arsenitoxydans (strain DSM 22701 / CIP 110005 / 3As)</name>
    <dbReference type="NCBI Taxonomy" id="426114"/>
    <lineage>
        <taxon>Bacteria</taxon>
        <taxon>Pseudomonadati</taxon>
        <taxon>Pseudomonadota</taxon>
        <taxon>Betaproteobacteria</taxon>
        <taxon>Burkholderiales</taxon>
        <taxon>Thiomonas</taxon>
    </lineage>
</organism>